<reference evidence="1 2" key="2">
    <citation type="submission" date="2018-11" db="EMBL/GenBank/DDBJ databases">
        <authorList>
            <consortium name="Pathogen Informatics"/>
        </authorList>
    </citation>
    <scope>NUCLEOTIDE SEQUENCE [LARGE SCALE GENOMIC DNA]</scope>
</reference>
<dbReference type="Proteomes" id="UP000276776">
    <property type="component" value="Unassembled WGS sequence"/>
</dbReference>
<evidence type="ECO:0000313" key="3">
    <source>
        <dbReference type="WBParaSite" id="TCLT_0000470801-mRNA-1"/>
    </source>
</evidence>
<dbReference type="WBParaSite" id="TCLT_0000470801-mRNA-1">
    <property type="protein sequence ID" value="TCLT_0000470801-mRNA-1"/>
    <property type="gene ID" value="TCLT_0000470801"/>
</dbReference>
<accession>A0A0N5CWI6</accession>
<protein>
    <submittedName>
        <fullName evidence="3">Kringle domain-containing protein</fullName>
    </submittedName>
</protein>
<keyword evidence="2" id="KW-1185">Reference proteome</keyword>
<dbReference type="EMBL" id="UYYF01004300">
    <property type="protein sequence ID" value="VDN01847.1"/>
    <property type="molecule type" value="Genomic_DNA"/>
</dbReference>
<reference evidence="3" key="1">
    <citation type="submission" date="2017-02" db="UniProtKB">
        <authorList>
            <consortium name="WormBaseParasite"/>
        </authorList>
    </citation>
    <scope>IDENTIFICATION</scope>
</reference>
<proteinExistence type="predicted"/>
<name>A0A0N5CWI6_THECL</name>
<gene>
    <name evidence="1" type="ORF">TCLT_LOCUS4697</name>
</gene>
<organism evidence="3">
    <name type="scientific">Thelazia callipaeda</name>
    <name type="common">Oriental eyeworm</name>
    <name type="synonym">Parasitic nematode</name>
    <dbReference type="NCBI Taxonomy" id="103827"/>
    <lineage>
        <taxon>Eukaryota</taxon>
        <taxon>Metazoa</taxon>
        <taxon>Ecdysozoa</taxon>
        <taxon>Nematoda</taxon>
        <taxon>Chromadorea</taxon>
        <taxon>Rhabditida</taxon>
        <taxon>Spirurina</taxon>
        <taxon>Spiruromorpha</taxon>
        <taxon>Thelazioidea</taxon>
        <taxon>Thelaziidae</taxon>
        <taxon>Thelazia</taxon>
    </lineage>
</organism>
<sequence>MYKIKKIERQGNASLKVIEETRSLPSAFTTTIGGESGRNCTSSTHGRGFCLLLDTLMRRWCYVSRFKDPPFFFHGSEDWWCDLYDLRELVTRMNTSAWLPA</sequence>
<evidence type="ECO:0000313" key="2">
    <source>
        <dbReference type="Proteomes" id="UP000276776"/>
    </source>
</evidence>
<dbReference type="AlphaFoldDB" id="A0A0N5CWI6"/>
<evidence type="ECO:0000313" key="1">
    <source>
        <dbReference type="EMBL" id="VDN01847.1"/>
    </source>
</evidence>